<keyword evidence="3" id="KW-0813">Transport</keyword>
<keyword evidence="11" id="KW-1185">Reference proteome</keyword>
<reference evidence="10" key="1">
    <citation type="journal article" date="2014" name="Int. J. Syst. Evol. Microbiol.">
        <title>Complete genome sequence of Corynebacterium casei LMG S-19264T (=DSM 44701T), isolated from a smear-ripened cheese.</title>
        <authorList>
            <consortium name="US DOE Joint Genome Institute (JGI-PGF)"/>
            <person name="Walter F."/>
            <person name="Albersmeier A."/>
            <person name="Kalinowski J."/>
            <person name="Ruckert C."/>
        </authorList>
    </citation>
    <scope>NUCLEOTIDE SEQUENCE</scope>
    <source>
        <strain evidence="10">CGMCC 1.12408</strain>
    </source>
</reference>
<dbReference type="Pfam" id="PF02108">
    <property type="entry name" value="FliH"/>
    <property type="match status" value="1"/>
</dbReference>
<reference evidence="10" key="2">
    <citation type="submission" date="2020-09" db="EMBL/GenBank/DDBJ databases">
        <authorList>
            <person name="Sun Q."/>
            <person name="Zhou Y."/>
        </authorList>
    </citation>
    <scope>NUCLEOTIDE SEQUENCE</scope>
    <source>
        <strain evidence="10">CGMCC 1.12408</strain>
    </source>
</reference>
<dbReference type="GO" id="GO:0044781">
    <property type="term" value="P:bacterial-type flagellum organization"/>
    <property type="evidence" value="ECO:0007669"/>
    <property type="project" value="UniProtKB-KW"/>
</dbReference>
<evidence type="ECO:0000259" key="9">
    <source>
        <dbReference type="Pfam" id="PF02108"/>
    </source>
</evidence>
<comment type="function">
    <text evidence="1">Needed for flagellar regrowth and assembly.</text>
</comment>
<dbReference type="RefSeq" id="WP_188382983.1">
    <property type="nucleotide sequence ID" value="NZ_BMEY01000001.1"/>
</dbReference>
<evidence type="ECO:0000256" key="2">
    <source>
        <dbReference type="ARBA" id="ARBA00006602"/>
    </source>
</evidence>
<keyword evidence="4" id="KW-1005">Bacterial flagellum biogenesis</keyword>
<dbReference type="InterPro" id="IPR022524">
    <property type="entry name" value="FliH_Bacilli"/>
</dbReference>
<dbReference type="AlphaFoldDB" id="A0A916RQE8"/>
<evidence type="ECO:0000313" key="10">
    <source>
        <dbReference type="EMBL" id="GGA63105.1"/>
    </source>
</evidence>
<proteinExistence type="inferred from homology"/>
<evidence type="ECO:0000313" key="11">
    <source>
        <dbReference type="Proteomes" id="UP000613512"/>
    </source>
</evidence>
<evidence type="ECO:0000256" key="5">
    <source>
        <dbReference type="ARBA" id="ARBA00022927"/>
    </source>
</evidence>
<evidence type="ECO:0000256" key="3">
    <source>
        <dbReference type="ARBA" id="ARBA00022448"/>
    </source>
</evidence>
<evidence type="ECO:0000256" key="6">
    <source>
        <dbReference type="ARBA" id="ARBA00023225"/>
    </source>
</evidence>
<dbReference type="PANTHER" id="PTHR34982:SF1">
    <property type="entry name" value="FLAGELLAR ASSEMBLY PROTEIN FLIH"/>
    <property type="match status" value="1"/>
</dbReference>
<protein>
    <recommendedName>
        <fullName evidence="7">Flagellar assembly protein FliH</fullName>
    </recommendedName>
</protein>
<dbReference type="Proteomes" id="UP000613512">
    <property type="component" value="Unassembled WGS sequence"/>
</dbReference>
<feature type="coiled-coil region" evidence="8">
    <location>
        <begin position="25"/>
        <end position="74"/>
    </location>
</feature>
<dbReference type="NCBIfam" id="TIGR03825">
    <property type="entry name" value="FliH_bacil"/>
    <property type="match status" value="1"/>
</dbReference>
<keyword evidence="5" id="KW-0653">Protein transport</keyword>
<evidence type="ECO:0000256" key="4">
    <source>
        <dbReference type="ARBA" id="ARBA00022795"/>
    </source>
</evidence>
<gene>
    <name evidence="10" type="ORF">GCM10008025_03790</name>
</gene>
<dbReference type="InterPro" id="IPR051472">
    <property type="entry name" value="T3SS_Stator/FliH"/>
</dbReference>
<dbReference type="InterPro" id="IPR018035">
    <property type="entry name" value="Flagellar_FliH/T3SS_HrpE"/>
</dbReference>
<name>A0A916RQE8_9BACI</name>
<feature type="domain" description="Flagellar assembly protein FliH/Type III secretion system HrpE" evidence="9">
    <location>
        <begin position="99"/>
        <end position="226"/>
    </location>
</feature>
<evidence type="ECO:0000256" key="7">
    <source>
        <dbReference type="NCBIfam" id="TIGR03825"/>
    </source>
</evidence>
<dbReference type="EMBL" id="BMEY01000001">
    <property type="protein sequence ID" value="GGA63105.1"/>
    <property type="molecule type" value="Genomic_DNA"/>
</dbReference>
<sequence>MSNQSIETKKLIKLKQINILSQEDSNQSSLQVEEAKKNLEALRMEKEKLLKETNEEIEQKRSMWETEKEELIKIAKEEGFYAGFSQGEKESKEQYQSLIDEANAIVLSAKRDYQQTVEKSEEAILQLAISVAEKIMKQELSNQPEAFLPIVKAAIAELKDQNELIVYVHPDNFEELIANKLDLEKVVNQKATLSIYMNENMQVGSCVIEHPFGKIDASIQTQLNKIQEVLHEIVQENK</sequence>
<dbReference type="GO" id="GO:0015031">
    <property type="term" value="P:protein transport"/>
    <property type="evidence" value="ECO:0007669"/>
    <property type="project" value="UniProtKB-KW"/>
</dbReference>
<dbReference type="GO" id="GO:0005829">
    <property type="term" value="C:cytosol"/>
    <property type="evidence" value="ECO:0007669"/>
    <property type="project" value="TreeGrafter"/>
</dbReference>
<dbReference type="PANTHER" id="PTHR34982">
    <property type="entry name" value="YOP PROTEINS TRANSLOCATION PROTEIN L"/>
    <property type="match status" value="1"/>
</dbReference>
<evidence type="ECO:0000256" key="1">
    <source>
        <dbReference type="ARBA" id="ARBA00003041"/>
    </source>
</evidence>
<accession>A0A916RQE8</accession>
<keyword evidence="8" id="KW-0175">Coiled coil</keyword>
<organism evidence="10 11">
    <name type="scientific">Ornithinibacillus halotolerans</name>
    <dbReference type="NCBI Taxonomy" id="1274357"/>
    <lineage>
        <taxon>Bacteria</taxon>
        <taxon>Bacillati</taxon>
        <taxon>Bacillota</taxon>
        <taxon>Bacilli</taxon>
        <taxon>Bacillales</taxon>
        <taxon>Bacillaceae</taxon>
        <taxon>Ornithinibacillus</taxon>
    </lineage>
</organism>
<evidence type="ECO:0000256" key="8">
    <source>
        <dbReference type="SAM" id="Coils"/>
    </source>
</evidence>
<comment type="similarity">
    <text evidence="2">Belongs to the FliH family.</text>
</comment>
<comment type="caution">
    <text evidence="10">The sequence shown here is derived from an EMBL/GenBank/DDBJ whole genome shotgun (WGS) entry which is preliminary data.</text>
</comment>
<keyword evidence="6" id="KW-1006">Bacterial flagellum protein export</keyword>